<evidence type="ECO:0000313" key="2">
    <source>
        <dbReference type="EMBL" id="QHT33430.1"/>
    </source>
</evidence>
<reference evidence="2" key="1">
    <citation type="journal article" date="2020" name="Nature">
        <title>Giant virus diversity and host interactions through global metagenomics.</title>
        <authorList>
            <person name="Schulz F."/>
            <person name="Roux S."/>
            <person name="Paez-Espino D."/>
            <person name="Jungbluth S."/>
            <person name="Walsh D.A."/>
            <person name="Denef V.J."/>
            <person name="McMahon K.D."/>
            <person name="Konstantinidis K.T."/>
            <person name="Eloe-Fadrosh E.A."/>
            <person name="Kyrpides N.C."/>
            <person name="Woyke T."/>
        </authorList>
    </citation>
    <scope>NUCLEOTIDE SEQUENCE</scope>
    <source>
        <strain evidence="2">GVMAG-M-3300009161-36</strain>
    </source>
</reference>
<protein>
    <submittedName>
        <fullName evidence="2">Uncharacterized protein</fullName>
    </submittedName>
</protein>
<proteinExistence type="predicted"/>
<dbReference type="EMBL" id="MN738968">
    <property type="protein sequence ID" value="QHT33430.1"/>
    <property type="molecule type" value="Genomic_DNA"/>
</dbReference>
<accession>A0A6C0EYY4</accession>
<keyword evidence="1" id="KW-1133">Transmembrane helix</keyword>
<evidence type="ECO:0000256" key="1">
    <source>
        <dbReference type="SAM" id="Phobius"/>
    </source>
</evidence>
<feature type="transmembrane region" description="Helical" evidence="1">
    <location>
        <begin position="15"/>
        <end position="32"/>
    </location>
</feature>
<name>A0A6C0EYY4_9ZZZZ</name>
<dbReference type="AlphaFoldDB" id="A0A6C0EYY4"/>
<sequence length="113" mass="13096">MSLDLLYNYCTPAKLYFIISLILLAVSFYYDISRKEKDKICLGKLNCKLENKPAFYILNILFILVWAVILNVLCRFGWSKLSWFLFLFPYIILGIAFIAIAVLVISIARSSKK</sequence>
<keyword evidence="1" id="KW-0472">Membrane</keyword>
<keyword evidence="1" id="KW-0812">Transmembrane</keyword>
<feature type="transmembrane region" description="Helical" evidence="1">
    <location>
        <begin position="84"/>
        <end position="108"/>
    </location>
</feature>
<organism evidence="2">
    <name type="scientific">viral metagenome</name>
    <dbReference type="NCBI Taxonomy" id="1070528"/>
    <lineage>
        <taxon>unclassified sequences</taxon>
        <taxon>metagenomes</taxon>
        <taxon>organismal metagenomes</taxon>
    </lineage>
</organism>
<feature type="transmembrane region" description="Helical" evidence="1">
    <location>
        <begin position="53"/>
        <end position="78"/>
    </location>
</feature>